<protein>
    <submittedName>
        <fullName evidence="1">Uncharacterized protein</fullName>
    </submittedName>
</protein>
<evidence type="ECO:0000313" key="1">
    <source>
        <dbReference type="EMBL" id="GFY58853.1"/>
    </source>
</evidence>
<name>A0A8X6XRH3_9ARAC</name>
<accession>A0A8X6XRH3</accession>
<organism evidence="1 2">
    <name type="scientific">Trichonephila inaurata madagascariensis</name>
    <dbReference type="NCBI Taxonomy" id="2747483"/>
    <lineage>
        <taxon>Eukaryota</taxon>
        <taxon>Metazoa</taxon>
        <taxon>Ecdysozoa</taxon>
        <taxon>Arthropoda</taxon>
        <taxon>Chelicerata</taxon>
        <taxon>Arachnida</taxon>
        <taxon>Araneae</taxon>
        <taxon>Araneomorphae</taxon>
        <taxon>Entelegynae</taxon>
        <taxon>Araneoidea</taxon>
        <taxon>Nephilidae</taxon>
        <taxon>Trichonephila</taxon>
        <taxon>Trichonephila inaurata</taxon>
    </lineage>
</organism>
<dbReference type="EMBL" id="BMAV01012280">
    <property type="protein sequence ID" value="GFY58853.1"/>
    <property type="molecule type" value="Genomic_DNA"/>
</dbReference>
<dbReference type="Proteomes" id="UP000886998">
    <property type="component" value="Unassembled WGS sequence"/>
</dbReference>
<proteinExistence type="predicted"/>
<evidence type="ECO:0000313" key="2">
    <source>
        <dbReference type="Proteomes" id="UP000886998"/>
    </source>
</evidence>
<reference evidence="1" key="1">
    <citation type="submission" date="2020-08" db="EMBL/GenBank/DDBJ databases">
        <title>Multicomponent nature underlies the extraordinary mechanical properties of spider dragline silk.</title>
        <authorList>
            <person name="Kono N."/>
            <person name="Nakamura H."/>
            <person name="Mori M."/>
            <person name="Yoshida Y."/>
            <person name="Ohtoshi R."/>
            <person name="Malay A.D."/>
            <person name="Moran D.A.P."/>
            <person name="Tomita M."/>
            <person name="Numata K."/>
            <person name="Arakawa K."/>
        </authorList>
    </citation>
    <scope>NUCLEOTIDE SEQUENCE</scope>
</reference>
<comment type="caution">
    <text evidence="1">The sequence shown here is derived from an EMBL/GenBank/DDBJ whole genome shotgun (WGS) entry which is preliminary data.</text>
</comment>
<dbReference type="AlphaFoldDB" id="A0A8X6XRH3"/>
<gene>
    <name evidence="1" type="ORF">TNIN_216451</name>
</gene>
<sequence length="119" mass="13690">MLHPVKARSTFVTSRNSNKCVSLSRLLSSACVQALTMLFWSSLQVSQTSMIFVPIKVNLTKFDNVHRNIIADDIIRNFMYGQMTSETLESQHVRINKHQNVGQERTERENVLDFFVNLS</sequence>
<keyword evidence="2" id="KW-1185">Reference proteome</keyword>